<accession>A0A2A2F7I7</accession>
<gene>
    <name evidence="4" type="ORF">CK501_04835</name>
</gene>
<name>A0A2A2F7I7_9GAMM</name>
<feature type="region of interest" description="Disordered" evidence="1">
    <location>
        <begin position="158"/>
        <end position="200"/>
    </location>
</feature>
<comment type="caution">
    <text evidence="4">The sequence shown here is derived from an EMBL/GenBank/DDBJ whole genome shotgun (WGS) entry which is preliminary data.</text>
</comment>
<dbReference type="OrthoDB" id="5574313at2"/>
<keyword evidence="2" id="KW-0812">Transmembrane</keyword>
<sequence length="200" mass="21456">MIEIVPNWHPIWVHFPIALLSLATVLFLAGRFAPEPFGPSLTSAARWNLVIGVVLLVPTLLTGYWAYSSVAHDGAGHEAMQRHKLAAWVTAGWFVIGALIAWLDRQRSAGGSALLLLVLIGGAVSVAATGYLGAENVYRHGLGVQRLPEGVMMSRIEEKLDEREAQSATSESGADKPETTTGKPEAEAVPEGHSGHDHEH</sequence>
<reference evidence="4 5" key="1">
    <citation type="submission" date="2017-08" db="EMBL/GenBank/DDBJ databases">
        <title>Halovibrio sewagensis sp. nov., isolated from wastewater of high salinity.</title>
        <authorList>
            <person name="Dong X."/>
            <person name="Zhang G."/>
        </authorList>
    </citation>
    <scope>NUCLEOTIDE SEQUENCE [LARGE SCALE GENOMIC DNA]</scope>
    <source>
        <strain evidence="4 5">YL5-2</strain>
    </source>
</reference>
<keyword evidence="2" id="KW-0472">Membrane</keyword>
<feature type="domain" description="DUF2231" evidence="3">
    <location>
        <begin position="9"/>
        <end position="145"/>
    </location>
</feature>
<dbReference type="RefSeq" id="WP_095616626.1">
    <property type="nucleotide sequence ID" value="NZ_NSKD01000002.1"/>
</dbReference>
<evidence type="ECO:0000259" key="3">
    <source>
        <dbReference type="Pfam" id="PF09990"/>
    </source>
</evidence>
<feature type="transmembrane region" description="Helical" evidence="2">
    <location>
        <begin position="45"/>
        <end position="65"/>
    </location>
</feature>
<evidence type="ECO:0000256" key="1">
    <source>
        <dbReference type="SAM" id="MobiDB-lite"/>
    </source>
</evidence>
<evidence type="ECO:0000313" key="4">
    <source>
        <dbReference type="EMBL" id="PAU80898.1"/>
    </source>
</evidence>
<dbReference type="AlphaFoldDB" id="A0A2A2F7I7"/>
<dbReference type="Proteomes" id="UP000218896">
    <property type="component" value="Unassembled WGS sequence"/>
</dbReference>
<keyword evidence="2" id="KW-1133">Transmembrane helix</keyword>
<proteinExistence type="predicted"/>
<protein>
    <recommendedName>
        <fullName evidence="3">DUF2231 domain-containing protein</fullName>
    </recommendedName>
</protein>
<feature type="transmembrane region" description="Helical" evidence="2">
    <location>
        <begin position="85"/>
        <end position="103"/>
    </location>
</feature>
<organism evidence="4 5">
    <name type="scientific">Halovibrio salipaludis</name>
    <dbReference type="NCBI Taxonomy" id="2032626"/>
    <lineage>
        <taxon>Bacteria</taxon>
        <taxon>Pseudomonadati</taxon>
        <taxon>Pseudomonadota</taxon>
        <taxon>Gammaproteobacteria</taxon>
        <taxon>Oceanospirillales</taxon>
        <taxon>Halomonadaceae</taxon>
        <taxon>Halovibrio</taxon>
    </lineage>
</organism>
<feature type="transmembrane region" description="Helical" evidence="2">
    <location>
        <begin position="115"/>
        <end position="134"/>
    </location>
</feature>
<feature type="transmembrane region" description="Helical" evidence="2">
    <location>
        <begin position="12"/>
        <end position="33"/>
    </location>
</feature>
<dbReference type="EMBL" id="NSKD01000002">
    <property type="protein sequence ID" value="PAU80898.1"/>
    <property type="molecule type" value="Genomic_DNA"/>
</dbReference>
<keyword evidence="5" id="KW-1185">Reference proteome</keyword>
<dbReference type="Pfam" id="PF09990">
    <property type="entry name" value="DUF2231"/>
    <property type="match status" value="1"/>
</dbReference>
<dbReference type="InterPro" id="IPR019251">
    <property type="entry name" value="DUF2231_TM"/>
</dbReference>
<evidence type="ECO:0000256" key="2">
    <source>
        <dbReference type="SAM" id="Phobius"/>
    </source>
</evidence>
<evidence type="ECO:0000313" key="5">
    <source>
        <dbReference type="Proteomes" id="UP000218896"/>
    </source>
</evidence>